<name>A0A438ACT5_9RHOB</name>
<sequence>MTPSSTEKNRPKGGPTRRFPPVAYSDAQVSVPYGVDSYAADMAEYCRQMGDAVLPVSNSHYRAEVRNAPEAGRYEVCRLGDGFFIRFAEMTYPEPRSAHFRSPDSLHIYLASSGDGEYLPNGGTPLSFEAPSAVLIIEPAGAPPAEVTLVGSMRYIYIVMHFDALRALYADKVHDLPALLQDVLEGGAHSTNGWALPLSAELLRCLGDVQTCPLEGHRRCLFLKSKTIEIFCHALEAFDKSDCLQSTRFTKSMARGVLKARRFLEQNFISPPSLEELAAEAGVSRSTLCTGFRQILGQSVYDYIRDLRMQRALLLLTERDDPLIQIAYAVGYIRPSSFSAAVQRHFGATPSELRQRSRSSSA</sequence>
<evidence type="ECO:0000256" key="1">
    <source>
        <dbReference type="ARBA" id="ARBA00023015"/>
    </source>
</evidence>
<dbReference type="PROSITE" id="PS01124">
    <property type="entry name" value="HTH_ARAC_FAMILY_2"/>
    <property type="match status" value="1"/>
</dbReference>
<comment type="caution">
    <text evidence="6">The sequence shown here is derived from an EMBL/GenBank/DDBJ whole genome shotgun (WGS) entry which is preliminary data.</text>
</comment>
<dbReference type="InterPro" id="IPR018060">
    <property type="entry name" value="HTH_AraC"/>
</dbReference>
<reference evidence="6 7" key="1">
    <citation type="submission" date="2018-11" db="EMBL/GenBank/DDBJ databases">
        <title>Mesobaculum littorinae gen. nov., sp. nov., isolated from Littorina scabra that represents a novel genus of the order Rhodobacteraceae.</title>
        <authorList>
            <person name="Li F."/>
        </authorList>
    </citation>
    <scope>NUCLEOTIDE SEQUENCE [LARGE SCALE GENOMIC DNA]</scope>
    <source>
        <strain evidence="6 7">M0103</strain>
    </source>
</reference>
<evidence type="ECO:0000256" key="3">
    <source>
        <dbReference type="ARBA" id="ARBA00023163"/>
    </source>
</evidence>
<organism evidence="6 7">
    <name type="scientific">Mesobaculum littorinae</name>
    <dbReference type="NCBI Taxonomy" id="2486419"/>
    <lineage>
        <taxon>Bacteria</taxon>
        <taxon>Pseudomonadati</taxon>
        <taxon>Pseudomonadota</taxon>
        <taxon>Alphaproteobacteria</taxon>
        <taxon>Rhodobacterales</taxon>
        <taxon>Roseobacteraceae</taxon>
        <taxon>Mesobaculum</taxon>
    </lineage>
</organism>
<dbReference type="AlphaFoldDB" id="A0A438ACT5"/>
<dbReference type="GO" id="GO:0003700">
    <property type="term" value="F:DNA-binding transcription factor activity"/>
    <property type="evidence" value="ECO:0007669"/>
    <property type="project" value="InterPro"/>
</dbReference>
<evidence type="ECO:0000259" key="5">
    <source>
        <dbReference type="PROSITE" id="PS01124"/>
    </source>
</evidence>
<dbReference type="SUPFAM" id="SSF46689">
    <property type="entry name" value="Homeodomain-like"/>
    <property type="match status" value="2"/>
</dbReference>
<dbReference type="PROSITE" id="PS00041">
    <property type="entry name" value="HTH_ARAC_FAMILY_1"/>
    <property type="match status" value="1"/>
</dbReference>
<feature type="domain" description="HTH araC/xylS-type" evidence="5">
    <location>
        <begin position="258"/>
        <end position="356"/>
    </location>
</feature>
<dbReference type="Pfam" id="PF12833">
    <property type="entry name" value="HTH_18"/>
    <property type="match status" value="1"/>
</dbReference>
<keyword evidence="1" id="KW-0805">Transcription regulation</keyword>
<keyword evidence="7" id="KW-1185">Reference proteome</keyword>
<evidence type="ECO:0000313" key="7">
    <source>
        <dbReference type="Proteomes" id="UP000285908"/>
    </source>
</evidence>
<dbReference type="InterPro" id="IPR053142">
    <property type="entry name" value="PchR_regulatory_protein"/>
</dbReference>
<dbReference type="GO" id="GO:0043565">
    <property type="term" value="F:sequence-specific DNA binding"/>
    <property type="evidence" value="ECO:0007669"/>
    <property type="project" value="InterPro"/>
</dbReference>
<dbReference type="OrthoDB" id="9802263at2"/>
<keyword evidence="2" id="KW-0238">DNA-binding</keyword>
<evidence type="ECO:0000256" key="4">
    <source>
        <dbReference type="SAM" id="MobiDB-lite"/>
    </source>
</evidence>
<accession>A0A438ACT5</accession>
<dbReference type="EMBL" id="RQXX01000015">
    <property type="protein sequence ID" value="RVV96507.1"/>
    <property type="molecule type" value="Genomic_DNA"/>
</dbReference>
<protein>
    <submittedName>
        <fullName evidence="6">AraC family transcriptional regulator</fullName>
    </submittedName>
</protein>
<feature type="region of interest" description="Disordered" evidence="4">
    <location>
        <begin position="1"/>
        <end position="22"/>
    </location>
</feature>
<dbReference type="InterPro" id="IPR009057">
    <property type="entry name" value="Homeodomain-like_sf"/>
</dbReference>
<dbReference type="Gene3D" id="1.10.10.60">
    <property type="entry name" value="Homeodomain-like"/>
    <property type="match status" value="2"/>
</dbReference>
<keyword evidence="3" id="KW-0804">Transcription</keyword>
<evidence type="ECO:0000256" key="2">
    <source>
        <dbReference type="ARBA" id="ARBA00023125"/>
    </source>
</evidence>
<dbReference type="Proteomes" id="UP000285908">
    <property type="component" value="Unassembled WGS sequence"/>
</dbReference>
<evidence type="ECO:0000313" key="6">
    <source>
        <dbReference type="EMBL" id="RVV96507.1"/>
    </source>
</evidence>
<dbReference type="PANTHER" id="PTHR47893">
    <property type="entry name" value="REGULATORY PROTEIN PCHR"/>
    <property type="match status" value="1"/>
</dbReference>
<proteinExistence type="predicted"/>
<gene>
    <name evidence="6" type="ORF">EKE94_18385</name>
</gene>
<dbReference type="PANTHER" id="PTHR47893:SF1">
    <property type="entry name" value="REGULATORY PROTEIN PCHR"/>
    <property type="match status" value="1"/>
</dbReference>
<dbReference type="SMART" id="SM00342">
    <property type="entry name" value="HTH_ARAC"/>
    <property type="match status" value="1"/>
</dbReference>
<dbReference type="InterPro" id="IPR018062">
    <property type="entry name" value="HTH_AraC-typ_CS"/>
</dbReference>